<reference evidence="9 10" key="1">
    <citation type="submission" date="2019-04" db="EMBL/GenBank/DDBJ databases">
        <title>Cohnella sp. nov. isolated from preserved vegetables.</title>
        <authorList>
            <person name="Lin S.-Y."/>
            <person name="Hung M.-H."/>
            <person name="Young C.-C."/>
        </authorList>
    </citation>
    <scope>NUCLEOTIDE SEQUENCE [LARGE SCALE GENOMIC DNA]</scope>
    <source>
        <strain evidence="9 10">CC-MHH1044</strain>
    </source>
</reference>
<organism evidence="9 10">
    <name type="scientific">Cohnella fermenti</name>
    <dbReference type="NCBI Taxonomy" id="2565925"/>
    <lineage>
        <taxon>Bacteria</taxon>
        <taxon>Bacillati</taxon>
        <taxon>Bacillota</taxon>
        <taxon>Bacilli</taxon>
        <taxon>Bacillales</taxon>
        <taxon>Paenibacillaceae</taxon>
        <taxon>Cohnella</taxon>
    </lineage>
</organism>
<evidence type="ECO:0000259" key="7">
    <source>
        <dbReference type="Pfam" id="PF04542"/>
    </source>
</evidence>
<dbReference type="OrthoDB" id="9794508at2"/>
<evidence type="ECO:0000313" key="9">
    <source>
        <dbReference type="EMBL" id="THF84086.1"/>
    </source>
</evidence>
<comment type="caution">
    <text evidence="9">The sequence shown here is derived from an EMBL/GenBank/DDBJ whole genome shotgun (WGS) entry which is preliminary data.</text>
</comment>
<dbReference type="InterPro" id="IPR000838">
    <property type="entry name" value="RNA_pol_sigma70_ECF_CS"/>
</dbReference>
<dbReference type="PROSITE" id="PS01063">
    <property type="entry name" value="SIGMA70_ECF"/>
    <property type="match status" value="1"/>
</dbReference>
<dbReference type="GO" id="GO:0003677">
    <property type="term" value="F:DNA binding"/>
    <property type="evidence" value="ECO:0007669"/>
    <property type="project" value="UniProtKB-KW"/>
</dbReference>
<dbReference type="GO" id="GO:0006950">
    <property type="term" value="P:response to stress"/>
    <property type="evidence" value="ECO:0007669"/>
    <property type="project" value="UniProtKB-ARBA"/>
</dbReference>
<dbReference type="InterPro" id="IPR013324">
    <property type="entry name" value="RNA_pol_sigma_r3/r4-like"/>
</dbReference>
<accession>A0A4S4C9P4</accession>
<dbReference type="Gene3D" id="1.10.10.10">
    <property type="entry name" value="Winged helix-like DNA-binding domain superfamily/Winged helix DNA-binding domain"/>
    <property type="match status" value="1"/>
</dbReference>
<keyword evidence="2 6" id="KW-0805">Transcription regulation</keyword>
<evidence type="ECO:0000256" key="3">
    <source>
        <dbReference type="ARBA" id="ARBA00023082"/>
    </source>
</evidence>
<gene>
    <name evidence="9" type="ORF">E6C55_01910</name>
</gene>
<evidence type="ECO:0000256" key="5">
    <source>
        <dbReference type="ARBA" id="ARBA00023163"/>
    </source>
</evidence>
<evidence type="ECO:0000256" key="1">
    <source>
        <dbReference type="ARBA" id="ARBA00010641"/>
    </source>
</evidence>
<dbReference type="Pfam" id="PF08281">
    <property type="entry name" value="Sigma70_r4_2"/>
    <property type="match status" value="1"/>
</dbReference>
<dbReference type="GO" id="GO:0006352">
    <property type="term" value="P:DNA-templated transcription initiation"/>
    <property type="evidence" value="ECO:0007669"/>
    <property type="project" value="InterPro"/>
</dbReference>
<dbReference type="RefSeq" id="WP_136368088.1">
    <property type="nucleotide sequence ID" value="NZ_SSOB01000002.1"/>
</dbReference>
<feature type="domain" description="RNA polymerase sigma factor 70 region 4 type 2" evidence="8">
    <location>
        <begin position="119"/>
        <end position="169"/>
    </location>
</feature>
<dbReference type="EMBL" id="SSOB01000002">
    <property type="protein sequence ID" value="THF84086.1"/>
    <property type="molecule type" value="Genomic_DNA"/>
</dbReference>
<dbReference type="PANTHER" id="PTHR43133">
    <property type="entry name" value="RNA POLYMERASE ECF-TYPE SIGMA FACTO"/>
    <property type="match status" value="1"/>
</dbReference>
<evidence type="ECO:0000259" key="8">
    <source>
        <dbReference type="Pfam" id="PF08281"/>
    </source>
</evidence>
<evidence type="ECO:0000256" key="6">
    <source>
        <dbReference type="RuleBase" id="RU000716"/>
    </source>
</evidence>
<dbReference type="AlphaFoldDB" id="A0A4S4C9P4"/>
<dbReference type="PANTHER" id="PTHR43133:SF46">
    <property type="entry name" value="RNA POLYMERASE SIGMA-70 FACTOR ECF SUBFAMILY"/>
    <property type="match status" value="1"/>
</dbReference>
<keyword evidence="3 6" id="KW-0731">Sigma factor</keyword>
<keyword evidence="10" id="KW-1185">Reference proteome</keyword>
<dbReference type="SUPFAM" id="SSF88946">
    <property type="entry name" value="Sigma2 domain of RNA polymerase sigma factors"/>
    <property type="match status" value="1"/>
</dbReference>
<dbReference type="InterPro" id="IPR039425">
    <property type="entry name" value="RNA_pol_sigma-70-like"/>
</dbReference>
<keyword evidence="5 6" id="KW-0804">Transcription</keyword>
<dbReference type="InterPro" id="IPR007627">
    <property type="entry name" value="RNA_pol_sigma70_r2"/>
</dbReference>
<dbReference type="Pfam" id="PF04542">
    <property type="entry name" value="Sigma70_r2"/>
    <property type="match status" value="1"/>
</dbReference>
<dbReference type="InterPro" id="IPR014284">
    <property type="entry name" value="RNA_pol_sigma-70_dom"/>
</dbReference>
<evidence type="ECO:0000256" key="4">
    <source>
        <dbReference type="ARBA" id="ARBA00023125"/>
    </source>
</evidence>
<dbReference type="InterPro" id="IPR013249">
    <property type="entry name" value="RNA_pol_sigma70_r4_t2"/>
</dbReference>
<dbReference type="NCBIfam" id="TIGR02937">
    <property type="entry name" value="sigma70-ECF"/>
    <property type="match status" value="1"/>
</dbReference>
<comment type="similarity">
    <text evidence="1 6">Belongs to the sigma-70 factor family. ECF subfamily.</text>
</comment>
<proteinExistence type="inferred from homology"/>
<sequence length="186" mass="21822">MEFDYLKHMTDGLDRNAALDELMLAYGKDVWNYAFFLTCRREAAEDIAQDVFVKAYQSLHTYRGEAPIKPWLLSITRNAALDYLRSSWVRKVRFLAHEVRRTSHHPSAENEWLRREEHRAIWDVVLGLPRKLREALLLFAHHQLSIREISALLEVSEGTVKSRLFRARESVNRTLRSSGQERSELS</sequence>
<dbReference type="Proteomes" id="UP000310636">
    <property type="component" value="Unassembled WGS sequence"/>
</dbReference>
<keyword evidence="4 6" id="KW-0238">DNA-binding</keyword>
<name>A0A4S4C9P4_9BACL</name>
<feature type="domain" description="RNA polymerase sigma-70 region 2" evidence="7">
    <location>
        <begin position="23"/>
        <end position="88"/>
    </location>
</feature>
<dbReference type="InterPro" id="IPR036388">
    <property type="entry name" value="WH-like_DNA-bd_sf"/>
</dbReference>
<evidence type="ECO:0000256" key="2">
    <source>
        <dbReference type="ARBA" id="ARBA00023015"/>
    </source>
</evidence>
<protein>
    <recommendedName>
        <fullName evidence="6">RNA polymerase sigma factor</fullName>
    </recommendedName>
</protein>
<dbReference type="Gene3D" id="1.10.1740.10">
    <property type="match status" value="1"/>
</dbReference>
<dbReference type="SUPFAM" id="SSF88659">
    <property type="entry name" value="Sigma3 and sigma4 domains of RNA polymerase sigma factors"/>
    <property type="match status" value="1"/>
</dbReference>
<dbReference type="GO" id="GO:0016987">
    <property type="term" value="F:sigma factor activity"/>
    <property type="evidence" value="ECO:0007669"/>
    <property type="project" value="UniProtKB-KW"/>
</dbReference>
<dbReference type="InterPro" id="IPR013325">
    <property type="entry name" value="RNA_pol_sigma_r2"/>
</dbReference>
<evidence type="ECO:0000313" key="10">
    <source>
        <dbReference type="Proteomes" id="UP000310636"/>
    </source>
</evidence>